<evidence type="ECO:0000313" key="2">
    <source>
        <dbReference type="Proteomes" id="UP000499080"/>
    </source>
</evidence>
<gene>
    <name evidence="1" type="ORF">AVEN_175173_1</name>
</gene>
<dbReference type="Proteomes" id="UP000499080">
    <property type="component" value="Unassembled WGS sequence"/>
</dbReference>
<keyword evidence="2" id="KW-1185">Reference proteome</keyword>
<reference evidence="1 2" key="1">
    <citation type="journal article" date="2019" name="Sci. Rep.">
        <title>Orb-weaving spider Araneus ventricosus genome elucidates the spidroin gene catalogue.</title>
        <authorList>
            <person name="Kono N."/>
            <person name="Nakamura H."/>
            <person name="Ohtoshi R."/>
            <person name="Moran D.A.P."/>
            <person name="Shinohara A."/>
            <person name="Yoshida Y."/>
            <person name="Fujiwara M."/>
            <person name="Mori M."/>
            <person name="Tomita M."/>
            <person name="Arakawa K."/>
        </authorList>
    </citation>
    <scope>NUCLEOTIDE SEQUENCE [LARGE SCALE GENOMIC DNA]</scope>
</reference>
<accession>A0A4Y2PXQ5</accession>
<dbReference type="OrthoDB" id="7695642at2759"/>
<comment type="caution">
    <text evidence="1">The sequence shown here is derived from an EMBL/GenBank/DDBJ whole genome shotgun (WGS) entry which is preliminary data.</text>
</comment>
<name>A0A4Y2PXQ5_ARAVE</name>
<dbReference type="EMBL" id="BGPR01012417">
    <property type="protein sequence ID" value="GBN55964.1"/>
    <property type="molecule type" value="Genomic_DNA"/>
</dbReference>
<sequence length="114" mass="13013">MWPGVHLQHQATKTHQLQQNFLKIAGKSWRIKLRHRTVLYKTVIERMLVHVAGVWCLHLRSELQDSYHPLKEASCWPSQGLIEHVAWCSFTTPGHKNASTAAKLPENSGKILGN</sequence>
<dbReference type="AlphaFoldDB" id="A0A4Y2PXQ5"/>
<proteinExistence type="predicted"/>
<evidence type="ECO:0000313" key="1">
    <source>
        <dbReference type="EMBL" id="GBN55964.1"/>
    </source>
</evidence>
<organism evidence="1 2">
    <name type="scientific">Araneus ventricosus</name>
    <name type="common">Orbweaver spider</name>
    <name type="synonym">Epeira ventricosa</name>
    <dbReference type="NCBI Taxonomy" id="182803"/>
    <lineage>
        <taxon>Eukaryota</taxon>
        <taxon>Metazoa</taxon>
        <taxon>Ecdysozoa</taxon>
        <taxon>Arthropoda</taxon>
        <taxon>Chelicerata</taxon>
        <taxon>Arachnida</taxon>
        <taxon>Araneae</taxon>
        <taxon>Araneomorphae</taxon>
        <taxon>Entelegynae</taxon>
        <taxon>Araneoidea</taxon>
        <taxon>Araneidae</taxon>
        <taxon>Araneus</taxon>
    </lineage>
</organism>
<protein>
    <submittedName>
        <fullName evidence="1">Uncharacterized protein</fullName>
    </submittedName>
</protein>